<accession>A0ABQ8X8N1</accession>
<dbReference type="Gene3D" id="3.40.50.300">
    <property type="entry name" value="P-loop containing nucleotide triphosphate hydrolases"/>
    <property type="match status" value="1"/>
</dbReference>
<feature type="compositionally biased region" description="Basic and acidic residues" evidence="1">
    <location>
        <begin position="722"/>
        <end position="736"/>
    </location>
</feature>
<feature type="compositionally biased region" description="Low complexity" evidence="1">
    <location>
        <begin position="274"/>
        <end position="297"/>
    </location>
</feature>
<feature type="region of interest" description="Disordered" evidence="1">
    <location>
        <begin position="161"/>
        <end position="184"/>
    </location>
</feature>
<dbReference type="SUPFAM" id="SSF52540">
    <property type="entry name" value="P-loop containing nucleoside triphosphate hydrolases"/>
    <property type="match status" value="1"/>
</dbReference>
<name>A0ABQ8X8N1_9EUKA</name>
<dbReference type="CDD" id="cd00882">
    <property type="entry name" value="Ras_like_GTPase"/>
    <property type="match status" value="1"/>
</dbReference>
<dbReference type="EMBL" id="JAOAOG010000325">
    <property type="protein sequence ID" value="KAJ6228906.1"/>
    <property type="molecule type" value="Genomic_DNA"/>
</dbReference>
<dbReference type="Proteomes" id="UP001150062">
    <property type="component" value="Unassembled WGS sequence"/>
</dbReference>
<evidence type="ECO:0000313" key="2">
    <source>
        <dbReference type="EMBL" id="KAJ6228906.1"/>
    </source>
</evidence>
<proteinExistence type="predicted"/>
<dbReference type="InterPro" id="IPR027417">
    <property type="entry name" value="P-loop_NTPase"/>
</dbReference>
<comment type="caution">
    <text evidence="2">The sequence shown here is derived from an EMBL/GenBank/DDBJ whole genome shotgun (WGS) entry which is preliminary data.</text>
</comment>
<feature type="compositionally biased region" description="Acidic residues" evidence="1">
    <location>
        <begin position="644"/>
        <end position="656"/>
    </location>
</feature>
<feature type="region of interest" description="Disordered" evidence="1">
    <location>
        <begin position="440"/>
        <end position="469"/>
    </location>
</feature>
<protein>
    <submittedName>
        <fullName evidence="2">Ras gtpase-related</fullName>
    </submittedName>
</protein>
<sequence>MGNNQFKNNLLNGLDMFATGIPNKRTLNCVEIHIAGAHKTGKSSLLQSITGKVNLKKYTRTRITNSTIYNWVHPQLNKVIQLRLWDIVPTSYINTKNIQKEFQTFTNSRTSRITNLDGIILMYNPKIRSTFEYIIRMIDTIPEDVEILVIANFKDCVAKKDEEKSNSSTNSNSSSGMKKKERNVPFEEAQRFAQDCKIQKNLSVTVIEMSVANKYGYHQLNNWVRFVYLKFQKDSRKRINENYIKLSSNLRFILKQKKTMKKKANTSGQPQKSTNTNTNTYTNTNINTKTNTNTNENVMDNSKNDNFLQYVHHNMGDIFTFKGFGQSKIQISKNVNNDPNNQKNDILDGLSLNVPIGKKQNEKKESLRLKKRSVSTSTINNPKAANYLNNRQLNYIKRRKKKKERKKKKPIPNLDIFVDNDAYEQMLSVFSLPLIHNKKPFNQDKSQDKSNRNLNVNKKPIPRSKSQEFKPRNYTEIQSFNPKGFIESFNAINSVNNNYIFDHTQDNSLDIGNTNSNMLTNEIWDLDTNVEVENVGSIKNKEQINIEKRYEKNQEKEYKNELGQEQVQKPEQAEVQKQEQAEVYKKGQEWEHDQEYGEDRIENKDKYQGNLENNKINNLMDENENEKNYNDRKKKKVKNIIGFFDDDELEESEESEESVKNEENEENKEINENEKSVESVENEKNEKNEENNENKKEESVKNEENEENKEINENNKTPTQKSENKSKENINKKEENLLNNKNNDFGITPFQNDGDENGFGYY</sequence>
<feature type="compositionally biased region" description="Basic and acidic residues" evidence="1">
    <location>
        <begin position="441"/>
        <end position="451"/>
    </location>
</feature>
<feature type="region of interest" description="Disordered" evidence="1">
    <location>
        <begin position="362"/>
        <end position="382"/>
    </location>
</feature>
<evidence type="ECO:0000256" key="1">
    <source>
        <dbReference type="SAM" id="MobiDB-lite"/>
    </source>
</evidence>
<evidence type="ECO:0000313" key="3">
    <source>
        <dbReference type="Proteomes" id="UP001150062"/>
    </source>
</evidence>
<keyword evidence="3" id="KW-1185">Reference proteome</keyword>
<reference evidence="2" key="1">
    <citation type="submission" date="2022-08" db="EMBL/GenBank/DDBJ databases">
        <title>Novel sulfate-reducing endosymbionts in the free-living metamonad Anaeramoeba.</title>
        <authorList>
            <person name="Jerlstrom-Hultqvist J."/>
            <person name="Cepicka I."/>
            <person name="Gallot-Lavallee L."/>
            <person name="Salas-Leiva D."/>
            <person name="Curtis B.A."/>
            <person name="Zahonova K."/>
            <person name="Pipaliya S."/>
            <person name="Dacks J."/>
            <person name="Roger A.J."/>
        </authorList>
    </citation>
    <scope>NUCLEOTIDE SEQUENCE</scope>
    <source>
        <strain evidence="2">Schooner1</strain>
    </source>
</reference>
<gene>
    <name evidence="2" type="ORF">M0813_08405</name>
</gene>
<feature type="region of interest" description="Disordered" evidence="1">
    <location>
        <begin position="261"/>
        <end position="297"/>
    </location>
</feature>
<feature type="compositionally biased region" description="Basic and acidic residues" evidence="1">
    <location>
        <begin position="571"/>
        <end position="607"/>
    </location>
</feature>
<feature type="region of interest" description="Disordered" evidence="1">
    <location>
        <begin position="557"/>
        <end position="762"/>
    </location>
</feature>
<feature type="compositionally biased region" description="Basic and acidic residues" evidence="1">
    <location>
        <begin position="657"/>
        <end position="713"/>
    </location>
</feature>
<dbReference type="PROSITE" id="PS51419">
    <property type="entry name" value="RAB"/>
    <property type="match status" value="1"/>
</dbReference>
<feature type="compositionally biased region" description="Low complexity" evidence="1">
    <location>
        <begin position="166"/>
        <end position="176"/>
    </location>
</feature>
<organism evidence="2 3">
    <name type="scientific">Anaeramoeba flamelloides</name>
    <dbReference type="NCBI Taxonomy" id="1746091"/>
    <lineage>
        <taxon>Eukaryota</taxon>
        <taxon>Metamonada</taxon>
        <taxon>Anaeramoebidae</taxon>
        <taxon>Anaeramoeba</taxon>
    </lineage>
</organism>